<dbReference type="EMBL" id="CP042425">
    <property type="protein sequence ID" value="QEL16639.1"/>
    <property type="molecule type" value="Genomic_DNA"/>
</dbReference>
<dbReference type="AlphaFoldDB" id="A0A5C1AB89"/>
<organism evidence="1 2">
    <name type="scientific">Limnoglobus roseus</name>
    <dbReference type="NCBI Taxonomy" id="2598579"/>
    <lineage>
        <taxon>Bacteria</taxon>
        <taxon>Pseudomonadati</taxon>
        <taxon>Planctomycetota</taxon>
        <taxon>Planctomycetia</taxon>
        <taxon>Gemmatales</taxon>
        <taxon>Gemmataceae</taxon>
        <taxon>Limnoglobus</taxon>
    </lineage>
</organism>
<evidence type="ECO:0000313" key="2">
    <source>
        <dbReference type="Proteomes" id="UP000324974"/>
    </source>
</evidence>
<proteinExistence type="predicted"/>
<reference evidence="2" key="1">
    <citation type="submission" date="2019-08" db="EMBL/GenBank/DDBJ databases">
        <title>Limnoglobus roseus gen. nov., sp. nov., a novel freshwater planctomycete with a giant genome from the family Gemmataceae.</title>
        <authorList>
            <person name="Kulichevskaya I.S."/>
            <person name="Naumoff D.G."/>
            <person name="Miroshnikov K."/>
            <person name="Ivanova A."/>
            <person name="Philippov D.A."/>
            <person name="Hakobyan A."/>
            <person name="Rijpstra I.C."/>
            <person name="Sinninghe Damste J.S."/>
            <person name="Liesack W."/>
            <person name="Dedysh S.N."/>
        </authorList>
    </citation>
    <scope>NUCLEOTIDE SEQUENCE [LARGE SCALE GENOMIC DNA]</scope>
    <source>
        <strain evidence="2">PX52</strain>
    </source>
</reference>
<dbReference type="Proteomes" id="UP000324974">
    <property type="component" value="Chromosome"/>
</dbReference>
<evidence type="ECO:0000313" key="1">
    <source>
        <dbReference type="EMBL" id="QEL16639.1"/>
    </source>
</evidence>
<protein>
    <submittedName>
        <fullName evidence="1">Uncharacterized protein</fullName>
    </submittedName>
</protein>
<dbReference type="RefSeq" id="WP_149111343.1">
    <property type="nucleotide sequence ID" value="NZ_CP042425.1"/>
</dbReference>
<name>A0A5C1AB89_9BACT</name>
<sequence length="107" mass="11745">MSHLITAHVIDKRVKAGHRQRQIAHLQYAIGGGEPEVYRLFGATKFNGGVSGTGGGLRVSAVKFRAGLDRACQRHVDGEHVLEELVFFATVLAEWPFGARSVYVHFS</sequence>
<keyword evidence="2" id="KW-1185">Reference proteome</keyword>
<accession>A0A5C1AB89</accession>
<dbReference type="KEGG" id="lrs:PX52LOC_03599"/>
<gene>
    <name evidence="1" type="ORF">PX52LOC_03599</name>
</gene>